<accession>A0ACC2UUZ2</accession>
<reference evidence="1" key="1">
    <citation type="submission" date="2022-04" db="EMBL/GenBank/DDBJ databases">
        <title>Genome of the entomopathogenic fungus Entomophthora muscae.</title>
        <authorList>
            <person name="Elya C."/>
            <person name="Lovett B.R."/>
            <person name="Lee E."/>
            <person name="Macias A.M."/>
            <person name="Hajek A.E."/>
            <person name="De Bivort B.L."/>
            <person name="Kasson M.T."/>
            <person name="De Fine Licht H.H."/>
            <person name="Stajich J.E."/>
        </authorList>
    </citation>
    <scope>NUCLEOTIDE SEQUENCE</scope>
    <source>
        <strain evidence="1">Berkeley</strain>
    </source>
</reference>
<sequence length="886" mass="100024">MFALSFSCPSILLEIMSSTADPDQLANETLSADSDSDNDISASYEGHSDQDEGNIEEKKSKLEELKAEVVKNPYQYQSHSEIITLYRELGLYNELEQARFAMKAVFPLDQTLWLDWLNDEIQLASSLEEHKKTIALFDVAVEDYLAIPIWESYLDFLVERFTDGLGLDIVRHRMQKAILATQYHYDGGHAIWTKVFQFEESMLEFAPSDAQTKLMLELYSARLLIPHNELEDTFSRFSSFVSAHLPQEEYEATMKAANANYSESLRISLELGPYEDYLKTYAFTWEAYHAYIEFLKSQPAPTKNKGVWLQFAKALYERAAAHHPTNPAVWISYQTFLVSHFPMADILGRVALRGMRNCPWSGALVVFYLRSLEASGIDKVQVAVDEAIASKMLHSSVEELALVLLESCSIAQRLLSHTEPDQLKRLREILRNSVDQLYSVFPAGDAHYRVLKYWAHLEAFQIKDVEAARKVWGEITRHHKNRAVVWLQSSQFEAQYGTLNRSKGLLIQASRTMTDDPNSILVAWEDFERLHGDLKSNQQATADIHAAQMRQMNRETQSAMKHAELQAQEEAKKERARTKDRANKARKRGSKRKRPSKDSAPDQKEEGDSEDDEKKPPKIKRSDQLGTTLFVCNFAPEVDCTRLRSLFEKFGQVKEVRKPNPTVGTTRNFAYVEFSTPEEAKNALELNGHVLEREMILSVKLSDPSQRKPRSTGPNAAPSAKRLFVSNLPASMAQNSNLLALFSPYGAIDFARAFTDKSGVPNGRAIIEFSQEESGYAALALNSTLLEERVITVCIADPAARKNRSADHRSEAAASEPLPPSAQTSSAPPKSELSTQASFKPRQVAHVKHPHNRLDVKSALPTPSGQTKQPARSNQDFRDLLFGKKN</sequence>
<name>A0ACC2UUZ2_9FUNG</name>
<gene>
    <name evidence="1" type="primary">SART3_1</name>
    <name evidence="1" type="ORF">DSO57_1001011</name>
</gene>
<comment type="caution">
    <text evidence="1">The sequence shown here is derived from an EMBL/GenBank/DDBJ whole genome shotgun (WGS) entry which is preliminary data.</text>
</comment>
<keyword evidence="2" id="KW-1185">Reference proteome</keyword>
<protein>
    <submittedName>
        <fullName evidence="1">Squamous cell carcinoma antigen recognized by T-cells 3, variant 2</fullName>
    </submittedName>
</protein>
<dbReference type="EMBL" id="QTSX02000002">
    <property type="protein sequence ID" value="KAJ9090554.1"/>
    <property type="molecule type" value="Genomic_DNA"/>
</dbReference>
<proteinExistence type="predicted"/>
<evidence type="ECO:0000313" key="1">
    <source>
        <dbReference type="EMBL" id="KAJ9090554.1"/>
    </source>
</evidence>
<organism evidence="1 2">
    <name type="scientific">Entomophthora muscae</name>
    <dbReference type="NCBI Taxonomy" id="34485"/>
    <lineage>
        <taxon>Eukaryota</taxon>
        <taxon>Fungi</taxon>
        <taxon>Fungi incertae sedis</taxon>
        <taxon>Zoopagomycota</taxon>
        <taxon>Entomophthoromycotina</taxon>
        <taxon>Entomophthoromycetes</taxon>
        <taxon>Entomophthorales</taxon>
        <taxon>Entomophthoraceae</taxon>
        <taxon>Entomophthora</taxon>
    </lineage>
</organism>
<dbReference type="Proteomes" id="UP001165960">
    <property type="component" value="Unassembled WGS sequence"/>
</dbReference>
<evidence type="ECO:0000313" key="2">
    <source>
        <dbReference type="Proteomes" id="UP001165960"/>
    </source>
</evidence>